<dbReference type="Proteomes" id="UP000242949">
    <property type="component" value="Unassembled WGS sequence"/>
</dbReference>
<proteinExistence type="predicted"/>
<dbReference type="AlphaFoldDB" id="A0A1G6GGY2"/>
<keyword evidence="1" id="KW-0472">Membrane</keyword>
<dbReference type="Pfam" id="PF16316">
    <property type="entry name" value="DUF4956"/>
    <property type="match status" value="1"/>
</dbReference>
<evidence type="ECO:0000256" key="1">
    <source>
        <dbReference type="SAM" id="Phobius"/>
    </source>
</evidence>
<accession>A0A1G6GGY2</accession>
<reference evidence="3" key="1">
    <citation type="submission" date="2016-09" db="EMBL/GenBank/DDBJ databases">
        <authorList>
            <person name="Varghese N."/>
            <person name="Submissions S."/>
        </authorList>
    </citation>
    <scope>NUCLEOTIDE SEQUENCE [LARGE SCALE GENOMIC DNA]</scope>
    <source>
        <strain evidence="3">S5</strain>
    </source>
</reference>
<organism evidence="2 3">
    <name type="scientific">Pelagirhabdus alkalitolerans</name>
    <dbReference type="NCBI Taxonomy" id="1612202"/>
    <lineage>
        <taxon>Bacteria</taxon>
        <taxon>Bacillati</taxon>
        <taxon>Bacillota</taxon>
        <taxon>Bacilli</taxon>
        <taxon>Bacillales</taxon>
        <taxon>Bacillaceae</taxon>
        <taxon>Pelagirhabdus</taxon>
    </lineage>
</organism>
<name>A0A1G6GGY2_9BACI</name>
<dbReference type="RefSeq" id="WP_090791603.1">
    <property type="nucleotide sequence ID" value="NZ_FMYI01000001.1"/>
</dbReference>
<keyword evidence="3" id="KW-1185">Reference proteome</keyword>
<sequence>MLYELSSTFFVEAIHIMNLVVSISLAIILGIGIAFVYKYTHRGMNYERSFLTTLVLISPIVTMVMYFIQGDLVISLGLVGSLSIVRFRTPIKDTRDMVFLFWTIAVGLGAGTYNWTVTIVASIIVAIVVTFLFMVKYGTPLHAEFVLVVTGQLDGHSKDLEDIIKRYATNAQVRSHDVHDEHWEIIFELKFLKNQDNPSQDLLNEIKQINGVEKVSLLAPQLALPM</sequence>
<feature type="transmembrane region" description="Helical" evidence="1">
    <location>
        <begin position="49"/>
        <end position="66"/>
    </location>
</feature>
<dbReference type="InterPro" id="IPR032531">
    <property type="entry name" value="DUF4956"/>
</dbReference>
<evidence type="ECO:0000313" key="3">
    <source>
        <dbReference type="Proteomes" id="UP000242949"/>
    </source>
</evidence>
<evidence type="ECO:0000313" key="2">
    <source>
        <dbReference type="EMBL" id="SDB81149.1"/>
    </source>
</evidence>
<feature type="transmembrane region" description="Helical" evidence="1">
    <location>
        <begin position="119"/>
        <end position="135"/>
    </location>
</feature>
<keyword evidence="1" id="KW-1133">Transmembrane helix</keyword>
<dbReference type="OrthoDB" id="9803265at2"/>
<keyword evidence="1" id="KW-0812">Transmembrane</keyword>
<gene>
    <name evidence="2" type="ORF">SAMN05421734_10153</name>
</gene>
<dbReference type="STRING" id="1612202.SAMN05421734_10153"/>
<feature type="transmembrane region" description="Helical" evidence="1">
    <location>
        <begin position="13"/>
        <end position="37"/>
    </location>
</feature>
<protein>
    <submittedName>
        <fullName evidence="2">Uncharacterized membrane protein YhiD, involved in acid resistance</fullName>
    </submittedName>
</protein>
<dbReference type="EMBL" id="FMYI01000001">
    <property type="protein sequence ID" value="SDB81149.1"/>
    <property type="molecule type" value="Genomic_DNA"/>
</dbReference>